<organism evidence="8">
    <name type="scientific">marine metagenome</name>
    <dbReference type="NCBI Taxonomy" id="408172"/>
    <lineage>
        <taxon>unclassified sequences</taxon>
        <taxon>metagenomes</taxon>
        <taxon>ecological metagenomes</taxon>
    </lineage>
</organism>
<dbReference type="PANTHER" id="PTHR43159">
    <property type="entry name" value="ENOYL-[ACYL-CARRIER-PROTEIN] REDUCTASE"/>
    <property type="match status" value="1"/>
</dbReference>
<dbReference type="PANTHER" id="PTHR43159:SF2">
    <property type="entry name" value="ENOYL-[ACYL-CARRIER-PROTEIN] REDUCTASE [NADH], CHLOROPLASTIC"/>
    <property type="match status" value="1"/>
</dbReference>
<dbReference type="InterPro" id="IPR002347">
    <property type="entry name" value="SDR_fam"/>
</dbReference>
<evidence type="ECO:0000256" key="4">
    <source>
        <dbReference type="ARBA" id="ARBA00022832"/>
    </source>
</evidence>
<accession>A0A382QQJ5</accession>
<keyword evidence="7" id="KW-0275">Fatty acid biosynthesis</keyword>
<reference evidence="8" key="1">
    <citation type="submission" date="2018-05" db="EMBL/GenBank/DDBJ databases">
        <authorList>
            <person name="Lanie J.A."/>
            <person name="Ng W.-L."/>
            <person name="Kazmierczak K.M."/>
            <person name="Andrzejewski T.M."/>
            <person name="Davidsen T.M."/>
            <person name="Wayne K.J."/>
            <person name="Tettelin H."/>
            <person name="Glass J.I."/>
            <person name="Rusch D."/>
            <person name="Podicherti R."/>
            <person name="Tsui H.-C.T."/>
            <person name="Winkler M.E."/>
        </authorList>
    </citation>
    <scope>NUCLEOTIDE SEQUENCE</scope>
</reference>
<dbReference type="GO" id="GO:0006633">
    <property type="term" value="P:fatty acid biosynthetic process"/>
    <property type="evidence" value="ECO:0007669"/>
    <property type="project" value="UniProtKB-KW"/>
</dbReference>
<evidence type="ECO:0000256" key="5">
    <source>
        <dbReference type="ARBA" id="ARBA00023002"/>
    </source>
</evidence>
<dbReference type="GO" id="GO:0004318">
    <property type="term" value="F:enoyl-[acyl-carrier-protein] reductase (NADH) activity"/>
    <property type="evidence" value="ECO:0007669"/>
    <property type="project" value="InterPro"/>
</dbReference>
<dbReference type="InterPro" id="IPR014358">
    <property type="entry name" value="Enoyl-ACP_Rdtase_NADH"/>
</dbReference>
<gene>
    <name evidence="8" type="ORF">METZ01_LOCUS339916</name>
</gene>
<dbReference type="Gene3D" id="1.10.8.400">
    <property type="entry name" value="Enoyl acyl carrier protein reductase"/>
    <property type="match status" value="1"/>
</dbReference>
<keyword evidence="3" id="KW-0444">Lipid biosynthesis</keyword>
<evidence type="ECO:0000256" key="3">
    <source>
        <dbReference type="ARBA" id="ARBA00022516"/>
    </source>
</evidence>
<dbReference type="Pfam" id="PF13561">
    <property type="entry name" value="adh_short_C2"/>
    <property type="match status" value="1"/>
</dbReference>
<dbReference type="CDD" id="cd05372">
    <property type="entry name" value="ENR_SDR"/>
    <property type="match status" value="1"/>
</dbReference>
<dbReference type="SUPFAM" id="SSF51735">
    <property type="entry name" value="NAD(P)-binding Rossmann-fold domains"/>
    <property type="match status" value="1"/>
</dbReference>
<dbReference type="EMBL" id="UINC01115784">
    <property type="protein sequence ID" value="SVC87062.1"/>
    <property type="molecule type" value="Genomic_DNA"/>
</dbReference>
<evidence type="ECO:0008006" key="9">
    <source>
        <dbReference type="Google" id="ProtNLM"/>
    </source>
</evidence>
<evidence type="ECO:0000256" key="2">
    <source>
        <dbReference type="ARBA" id="ARBA00009233"/>
    </source>
</evidence>
<keyword evidence="5" id="KW-0560">Oxidoreductase</keyword>
<evidence type="ECO:0000256" key="6">
    <source>
        <dbReference type="ARBA" id="ARBA00023098"/>
    </source>
</evidence>
<keyword evidence="6" id="KW-0443">Lipid metabolism</keyword>
<name>A0A382QQJ5_9ZZZZ</name>
<evidence type="ECO:0000256" key="7">
    <source>
        <dbReference type="ARBA" id="ARBA00023160"/>
    </source>
</evidence>
<dbReference type="AlphaFoldDB" id="A0A382QQJ5"/>
<evidence type="ECO:0000256" key="1">
    <source>
        <dbReference type="ARBA" id="ARBA00005189"/>
    </source>
</evidence>
<sequence>MTEVADSNGLMAGKRGLVLGIANDHSIAYGISRALHGAGAELALTYQGGGFLKRVELLAQSLDCKILLPCDVTDPDSVDALFAAISEQWGRLDFLVHAIAYSDRSELSGRYLETTRENFIQTLHISCFSFTDLARRASELMTDGGAMLTLSFLGAHRVMPSYNVMGVAKAALETSVRYLAEDLGKDKIRVNAISAGPMRTLAGAVIADGRYVHKYAGEHAPLRNGLDLGAVGNAGLYLLSDLSSAVTGEIMNVDNGLSLIGIPKPTPTGD</sequence>
<keyword evidence="4" id="KW-0276">Fatty acid metabolism</keyword>
<protein>
    <recommendedName>
        <fullName evidence="9">Enoyl-[acyl-carrier-protein] reductase (NADH)</fullName>
    </recommendedName>
</protein>
<evidence type="ECO:0000313" key="8">
    <source>
        <dbReference type="EMBL" id="SVC87062.1"/>
    </source>
</evidence>
<proteinExistence type="inferred from homology"/>
<comment type="similarity">
    <text evidence="2">Belongs to the short-chain dehydrogenases/reductases (SDR) family. FabI subfamily.</text>
</comment>
<dbReference type="InterPro" id="IPR036291">
    <property type="entry name" value="NAD(P)-bd_dom_sf"/>
</dbReference>
<comment type="pathway">
    <text evidence="1">Lipid metabolism.</text>
</comment>
<dbReference type="Gene3D" id="3.40.50.720">
    <property type="entry name" value="NAD(P)-binding Rossmann-like Domain"/>
    <property type="match status" value="1"/>
</dbReference>
<dbReference type="PIRSF" id="PIRSF000094">
    <property type="entry name" value="Enoyl-ACP_rdct"/>
    <property type="match status" value="1"/>
</dbReference>